<reference evidence="2 3" key="1">
    <citation type="submission" date="2014-02" db="EMBL/GenBank/DDBJ databases">
        <title>The small core and large imbalanced accessory genome model reveals a collaborative survival strategy of Sorangium cellulosum strains in nature.</title>
        <authorList>
            <person name="Han K."/>
            <person name="Peng R."/>
            <person name="Blom J."/>
            <person name="Li Y.-Z."/>
        </authorList>
    </citation>
    <scope>NUCLEOTIDE SEQUENCE [LARGE SCALE GENOMIC DNA]</scope>
    <source>
        <strain evidence="2 3">So0149</strain>
    </source>
</reference>
<dbReference type="Proteomes" id="UP000075515">
    <property type="component" value="Unassembled WGS sequence"/>
</dbReference>
<sequence length="132" mass="13936">MKPQQNLWKLACAALAVLSMAWSAGCDQGGGGAVSGDGNGKSSPDTAKVVKLAFVTSGSSEFWKIAIAGVKKYEQEAKIQVDVKMPQNSTVDNAAQRLKGIQDAVTLVDTGVDVIDKQNVAEFKARLVALKR</sequence>
<keyword evidence="1" id="KW-0732">Signal</keyword>
<name>A0A150SGP1_SORCE</name>
<gene>
    <name evidence="2" type="ORF">BE18_38830</name>
</gene>
<evidence type="ECO:0008006" key="4">
    <source>
        <dbReference type="Google" id="ProtNLM"/>
    </source>
</evidence>
<accession>A0A150SGP1</accession>
<feature type="signal peptide" evidence="1">
    <location>
        <begin position="1"/>
        <end position="24"/>
    </location>
</feature>
<dbReference type="PROSITE" id="PS51257">
    <property type="entry name" value="PROKAR_LIPOPROTEIN"/>
    <property type="match status" value="1"/>
</dbReference>
<comment type="caution">
    <text evidence="2">The sequence shown here is derived from an EMBL/GenBank/DDBJ whole genome shotgun (WGS) entry which is preliminary data.</text>
</comment>
<evidence type="ECO:0000313" key="2">
    <source>
        <dbReference type="EMBL" id="KYF91606.1"/>
    </source>
</evidence>
<evidence type="ECO:0000313" key="3">
    <source>
        <dbReference type="Proteomes" id="UP000075515"/>
    </source>
</evidence>
<dbReference type="EMBL" id="JEMC01002017">
    <property type="protein sequence ID" value="KYF91606.1"/>
    <property type="molecule type" value="Genomic_DNA"/>
</dbReference>
<protein>
    <recommendedName>
        <fullName evidence="4">Periplasmic binding protein domain-containing protein</fullName>
    </recommendedName>
</protein>
<dbReference type="AlphaFoldDB" id="A0A150SGP1"/>
<evidence type="ECO:0000256" key="1">
    <source>
        <dbReference type="SAM" id="SignalP"/>
    </source>
</evidence>
<organism evidence="2 3">
    <name type="scientific">Sorangium cellulosum</name>
    <name type="common">Polyangium cellulosum</name>
    <dbReference type="NCBI Taxonomy" id="56"/>
    <lineage>
        <taxon>Bacteria</taxon>
        <taxon>Pseudomonadati</taxon>
        <taxon>Myxococcota</taxon>
        <taxon>Polyangia</taxon>
        <taxon>Polyangiales</taxon>
        <taxon>Polyangiaceae</taxon>
        <taxon>Sorangium</taxon>
    </lineage>
</organism>
<proteinExistence type="predicted"/>
<feature type="chain" id="PRO_5007568796" description="Periplasmic binding protein domain-containing protein" evidence="1">
    <location>
        <begin position="25"/>
        <end position="132"/>
    </location>
</feature>